<gene>
    <name evidence="3" type="ORF">BT96DRAFT_919926</name>
</gene>
<feature type="region of interest" description="Disordered" evidence="2">
    <location>
        <begin position="233"/>
        <end position="288"/>
    </location>
</feature>
<keyword evidence="1" id="KW-0175">Coiled coil</keyword>
<evidence type="ECO:0000313" key="3">
    <source>
        <dbReference type="EMBL" id="KAE9399738.1"/>
    </source>
</evidence>
<organism evidence="3 4">
    <name type="scientific">Gymnopus androsaceus JB14</name>
    <dbReference type="NCBI Taxonomy" id="1447944"/>
    <lineage>
        <taxon>Eukaryota</taxon>
        <taxon>Fungi</taxon>
        <taxon>Dikarya</taxon>
        <taxon>Basidiomycota</taxon>
        <taxon>Agaricomycotina</taxon>
        <taxon>Agaricomycetes</taxon>
        <taxon>Agaricomycetidae</taxon>
        <taxon>Agaricales</taxon>
        <taxon>Marasmiineae</taxon>
        <taxon>Omphalotaceae</taxon>
        <taxon>Gymnopus</taxon>
    </lineage>
</organism>
<evidence type="ECO:0000313" key="4">
    <source>
        <dbReference type="Proteomes" id="UP000799118"/>
    </source>
</evidence>
<feature type="coiled-coil region" evidence="1">
    <location>
        <begin position="90"/>
        <end position="117"/>
    </location>
</feature>
<dbReference type="PANTHER" id="PTHR22761">
    <property type="entry name" value="CHARGED MULTIVESICULAR BODY PROTEIN"/>
    <property type="match status" value="1"/>
</dbReference>
<protein>
    <recommendedName>
        <fullName evidence="5">Snf7-domain-containing protein</fullName>
    </recommendedName>
</protein>
<evidence type="ECO:0000256" key="2">
    <source>
        <dbReference type="SAM" id="MobiDB-lite"/>
    </source>
</evidence>
<dbReference type="GO" id="GO:0000815">
    <property type="term" value="C:ESCRT III complex"/>
    <property type="evidence" value="ECO:0007669"/>
    <property type="project" value="TreeGrafter"/>
</dbReference>
<dbReference type="InterPro" id="IPR005024">
    <property type="entry name" value="Snf7_fam"/>
</dbReference>
<dbReference type="GO" id="GO:0009898">
    <property type="term" value="C:cytoplasmic side of plasma membrane"/>
    <property type="evidence" value="ECO:0007669"/>
    <property type="project" value="TreeGrafter"/>
</dbReference>
<name>A0A6A4HQV6_9AGAR</name>
<dbReference type="OrthoDB" id="10250120at2759"/>
<dbReference type="Pfam" id="PF03357">
    <property type="entry name" value="Snf7"/>
    <property type="match status" value="1"/>
</dbReference>
<dbReference type="EMBL" id="ML769465">
    <property type="protein sequence ID" value="KAE9399738.1"/>
    <property type="molecule type" value="Genomic_DNA"/>
</dbReference>
<accession>A0A6A4HQV6</accession>
<reference evidence="3" key="1">
    <citation type="journal article" date="2019" name="Environ. Microbiol.">
        <title>Fungal ecological strategies reflected in gene transcription - a case study of two litter decomposers.</title>
        <authorList>
            <person name="Barbi F."/>
            <person name="Kohler A."/>
            <person name="Barry K."/>
            <person name="Baskaran P."/>
            <person name="Daum C."/>
            <person name="Fauchery L."/>
            <person name="Ihrmark K."/>
            <person name="Kuo A."/>
            <person name="LaButti K."/>
            <person name="Lipzen A."/>
            <person name="Morin E."/>
            <person name="Grigoriev I.V."/>
            <person name="Henrissat B."/>
            <person name="Lindahl B."/>
            <person name="Martin F."/>
        </authorList>
    </citation>
    <scope>NUCLEOTIDE SEQUENCE</scope>
    <source>
        <strain evidence="3">JB14</strain>
    </source>
</reference>
<dbReference type="AlphaFoldDB" id="A0A6A4HQV6"/>
<feature type="non-terminal residue" evidence="3">
    <location>
        <position position="1"/>
    </location>
</feature>
<evidence type="ECO:0000256" key="1">
    <source>
        <dbReference type="SAM" id="Coils"/>
    </source>
</evidence>
<keyword evidence="4" id="KW-1185">Reference proteome</keyword>
<dbReference type="GO" id="GO:0006900">
    <property type="term" value="P:vesicle budding from membrane"/>
    <property type="evidence" value="ECO:0007669"/>
    <property type="project" value="TreeGrafter"/>
</dbReference>
<feature type="compositionally biased region" description="Basic and acidic residues" evidence="2">
    <location>
        <begin position="274"/>
        <end position="288"/>
    </location>
</feature>
<dbReference type="GO" id="GO:0005771">
    <property type="term" value="C:multivesicular body"/>
    <property type="evidence" value="ECO:0007669"/>
    <property type="project" value="TreeGrafter"/>
</dbReference>
<dbReference type="GO" id="GO:0032511">
    <property type="term" value="P:late endosome to vacuole transport via multivesicular body sorting pathway"/>
    <property type="evidence" value="ECO:0007669"/>
    <property type="project" value="TreeGrafter"/>
</dbReference>
<dbReference type="PANTHER" id="PTHR22761:SF96">
    <property type="entry name" value="BCDNA.GH08385"/>
    <property type="match status" value="1"/>
</dbReference>
<sequence>IFGTRWYGDYVLFHLVEHAGEKVMDSQRDKMSLGKEFTACVGNPDEISMSDLDMKEREQGVVVVDTGIIKFLQDSEAETDAEITTVDRGILELKTAVANLRSQIEGIQMKSENCKQKASSALAQNQKPMALSYLRSKKLLDELLSKRLGALANLEGTLIQVEGAAGDIEILASYKSSTSTLRSILSHPSLQRGSIEKTMEAMAEANEDAKEIDEAVRFGGDVALGISSGSDDELEEELKRLVDESEQEKKEEMEKEVRSKLGGIPELPTSGAQTERRPDSEREAVGAL</sequence>
<feature type="compositionally biased region" description="Basic and acidic residues" evidence="2">
    <location>
        <begin position="237"/>
        <end position="259"/>
    </location>
</feature>
<dbReference type="Proteomes" id="UP000799118">
    <property type="component" value="Unassembled WGS sequence"/>
</dbReference>
<evidence type="ECO:0008006" key="5">
    <source>
        <dbReference type="Google" id="ProtNLM"/>
    </source>
</evidence>
<dbReference type="Gene3D" id="6.10.140.1230">
    <property type="match status" value="1"/>
</dbReference>
<proteinExistence type="predicted"/>